<dbReference type="EMBL" id="WJBB01000005">
    <property type="protein sequence ID" value="MBC3796502.1"/>
    <property type="molecule type" value="Genomic_DNA"/>
</dbReference>
<dbReference type="NCBIfam" id="TIGR03177">
    <property type="entry name" value="pilus_cpaB"/>
    <property type="match status" value="1"/>
</dbReference>
<sequence>MSYLMEKSMKKLILIALAVSIITGFAVFQFASSLKGGSNQKTQPVVVAVETIPKGTTILPEMITVKQVPVDFVNALSVSNGEDVTGRITRESIEADEPVLSTRLSDVNQANNSLSYAVDQNYRAMTIQTDEITGVAGYITKGDHVDLVATMINSADESKRVMSQTVIENVEVLEVGSKETTKSGDAATSVTVLVPEQSILKVNYALTEGKYRLILRSPVDGTIANPAPYAP</sequence>
<dbReference type="InterPro" id="IPR036732">
    <property type="entry name" value="AFP_Neu5c_C_sf"/>
</dbReference>
<dbReference type="InterPro" id="IPR013974">
    <property type="entry name" value="SAF"/>
</dbReference>
<dbReference type="InterPro" id="IPR017592">
    <property type="entry name" value="Pilus_assmbl_Flp-typ_CpaB"/>
</dbReference>
<dbReference type="Pfam" id="PF16976">
    <property type="entry name" value="RcpC"/>
    <property type="match status" value="1"/>
</dbReference>
<evidence type="ECO:0000313" key="3">
    <source>
        <dbReference type="Proteomes" id="UP000653358"/>
    </source>
</evidence>
<dbReference type="Pfam" id="PF08666">
    <property type="entry name" value="SAF"/>
    <property type="match status" value="1"/>
</dbReference>
<evidence type="ECO:0000259" key="1">
    <source>
        <dbReference type="SMART" id="SM00858"/>
    </source>
</evidence>
<dbReference type="InterPro" id="IPR031571">
    <property type="entry name" value="RcpC_dom"/>
</dbReference>
<comment type="caution">
    <text evidence="2">The sequence shown here is derived from an EMBL/GenBank/DDBJ whole genome shotgun (WGS) entry which is preliminary data.</text>
</comment>
<accession>A0ABR6WJ26</accession>
<dbReference type="SUPFAM" id="SSF51269">
    <property type="entry name" value="AFP III-like domain"/>
    <property type="match status" value="1"/>
</dbReference>
<dbReference type="SMART" id="SM00858">
    <property type="entry name" value="SAF"/>
    <property type="match status" value="1"/>
</dbReference>
<protein>
    <submittedName>
        <fullName evidence="2">Flp pilus assembly protein CpaB</fullName>
    </submittedName>
</protein>
<organism evidence="2 3">
    <name type="scientific">Acetobacterium tundrae</name>
    <dbReference type="NCBI Taxonomy" id="132932"/>
    <lineage>
        <taxon>Bacteria</taxon>
        <taxon>Bacillati</taxon>
        <taxon>Bacillota</taxon>
        <taxon>Clostridia</taxon>
        <taxon>Eubacteriales</taxon>
        <taxon>Eubacteriaceae</taxon>
        <taxon>Acetobacterium</taxon>
    </lineage>
</organism>
<reference evidence="2 3" key="1">
    <citation type="journal article" date="2020" name="mSystems">
        <title>Defining Genomic and Predicted Metabolic Features of the Acetobacterium Genus.</title>
        <authorList>
            <person name="Ross D.E."/>
            <person name="Marshall C.W."/>
            <person name="Gulliver D."/>
            <person name="May H.D."/>
            <person name="Norman R.S."/>
        </authorList>
    </citation>
    <scope>NUCLEOTIDE SEQUENCE [LARGE SCALE GENOMIC DNA]</scope>
    <source>
        <strain evidence="2 3">DSM 9173</strain>
    </source>
</reference>
<dbReference type="Proteomes" id="UP000653358">
    <property type="component" value="Unassembled WGS sequence"/>
</dbReference>
<name>A0ABR6WJ26_9FIRM</name>
<dbReference type="Gene3D" id="3.90.1210.10">
    <property type="entry name" value="Antifreeze-like/N-acetylneuraminic acid synthase C-terminal domain"/>
    <property type="match status" value="1"/>
</dbReference>
<feature type="domain" description="SAF" evidence="1">
    <location>
        <begin position="43"/>
        <end position="105"/>
    </location>
</feature>
<proteinExistence type="predicted"/>
<evidence type="ECO:0000313" key="2">
    <source>
        <dbReference type="EMBL" id="MBC3796502.1"/>
    </source>
</evidence>
<gene>
    <name evidence="2" type="primary">cpaB</name>
    <name evidence="2" type="ORF">GH807_05475</name>
</gene>
<dbReference type="CDD" id="cd11614">
    <property type="entry name" value="SAF_CpaB_FlgA_like"/>
    <property type="match status" value="1"/>
</dbReference>
<keyword evidence="3" id="KW-1185">Reference proteome</keyword>